<name>A0ABU5T9L9_9MICC</name>
<dbReference type="CDD" id="cd00143">
    <property type="entry name" value="PP2Cc"/>
    <property type="match status" value="1"/>
</dbReference>
<dbReference type="SMART" id="SM00331">
    <property type="entry name" value="PP2C_SIG"/>
    <property type="match status" value="1"/>
</dbReference>
<dbReference type="Gene3D" id="3.60.40.10">
    <property type="entry name" value="PPM-type phosphatase domain"/>
    <property type="match status" value="1"/>
</dbReference>
<dbReference type="SUPFAM" id="SSF81606">
    <property type="entry name" value="PP2C-like"/>
    <property type="match status" value="1"/>
</dbReference>
<dbReference type="InterPro" id="IPR036457">
    <property type="entry name" value="PPM-type-like_dom_sf"/>
</dbReference>
<organism evidence="3 4">
    <name type="scientific">Sinomonas terricola</name>
    <dbReference type="NCBI Taxonomy" id="3110330"/>
    <lineage>
        <taxon>Bacteria</taxon>
        <taxon>Bacillati</taxon>
        <taxon>Actinomycetota</taxon>
        <taxon>Actinomycetes</taxon>
        <taxon>Micrococcales</taxon>
        <taxon>Micrococcaceae</taxon>
        <taxon>Sinomonas</taxon>
    </lineage>
</organism>
<evidence type="ECO:0000313" key="4">
    <source>
        <dbReference type="Proteomes" id="UP001304769"/>
    </source>
</evidence>
<protein>
    <submittedName>
        <fullName evidence="3">Protein phosphatase 2C domain-containing protein</fullName>
    </submittedName>
</protein>
<evidence type="ECO:0000259" key="2">
    <source>
        <dbReference type="PROSITE" id="PS51746"/>
    </source>
</evidence>
<accession>A0ABU5T9L9</accession>
<dbReference type="SMART" id="SM00332">
    <property type="entry name" value="PP2Cc"/>
    <property type="match status" value="1"/>
</dbReference>
<sequence>MIELAWGAHSDRGLRRALNEDACLAQPPLFLVADGMGGHASGDKASAAAISAFAELSGRPSVSLEDVEQAFARAVHDVTGIDSRGDAGTTISGVAVSEQDGGTYWLVLNIGDSRTYRLSNGVFEQISVDHSEVQELVDRGELSAADAERHPRRNVITKAVGAGSSDMPDYWLLPVRDRDRILVCSDGLSKELSSEQLANVLAEEASAQGAAVRLVHEALIHGGRDNVTAVVVDAIRSGEPDDDDTATYSFDENTVPRPVAEEERTPDAPLQLG</sequence>
<dbReference type="Pfam" id="PF13672">
    <property type="entry name" value="PP2C_2"/>
    <property type="match status" value="1"/>
</dbReference>
<dbReference type="InterPro" id="IPR015655">
    <property type="entry name" value="PP2C"/>
</dbReference>
<comment type="caution">
    <text evidence="3">The sequence shown here is derived from an EMBL/GenBank/DDBJ whole genome shotgun (WGS) entry which is preliminary data.</text>
</comment>
<dbReference type="RefSeq" id="WP_323280285.1">
    <property type="nucleotide sequence ID" value="NZ_JAYGGQ010000014.1"/>
</dbReference>
<dbReference type="Proteomes" id="UP001304769">
    <property type="component" value="Unassembled WGS sequence"/>
</dbReference>
<reference evidence="3 4" key="1">
    <citation type="submission" date="2023-12" db="EMBL/GenBank/DDBJ databases">
        <title>Sinomonas terricola sp. nov, isolated from litchi orchard soil in Guangdong, PR China.</title>
        <authorList>
            <person name="Jiaxin W."/>
            <person name="Yang Z."/>
            <person name="Honghui Z."/>
        </authorList>
    </citation>
    <scope>NUCLEOTIDE SEQUENCE [LARGE SCALE GENOMIC DNA]</scope>
    <source>
        <strain evidence="3 4">JGH33</strain>
    </source>
</reference>
<dbReference type="InterPro" id="IPR001932">
    <property type="entry name" value="PPM-type_phosphatase-like_dom"/>
</dbReference>
<evidence type="ECO:0000313" key="3">
    <source>
        <dbReference type="EMBL" id="MEA5456393.1"/>
    </source>
</evidence>
<proteinExistence type="predicted"/>
<feature type="region of interest" description="Disordered" evidence="1">
    <location>
        <begin position="237"/>
        <end position="273"/>
    </location>
</feature>
<feature type="domain" description="PPM-type phosphatase" evidence="2">
    <location>
        <begin position="5"/>
        <end position="234"/>
    </location>
</feature>
<dbReference type="EMBL" id="JAYGGQ010000014">
    <property type="protein sequence ID" value="MEA5456393.1"/>
    <property type="molecule type" value="Genomic_DNA"/>
</dbReference>
<dbReference type="PANTHER" id="PTHR47992">
    <property type="entry name" value="PROTEIN PHOSPHATASE"/>
    <property type="match status" value="1"/>
</dbReference>
<gene>
    <name evidence="3" type="ORF">SPF06_16790</name>
</gene>
<keyword evidence="4" id="KW-1185">Reference proteome</keyword>
<dbReference type="PROSITE" id="PS51746">
    <property type="entry name" value="PPM_2"/>
    <property type="match status" value="1"/>
</dbReference>
<evidence type="ECO:0000256" key="1">
    <source>
        <dbReference type="SAM" id="MobiDB-lite"/>
    </source>
</evidence>